<feature type="domain" description="SH3b" evidence="4">
    <location>
        <begin position="274"/>
        <end position="336"/>
    </location>
</feature>
<comment type="caution">
    <text evidence="5">The sequence shown here is derived from an EMBL/GenBank/DDBJ whole genome shotgun (WGS) entry which is preliminary data.</text>
</comment>
<keyword evidence="2" id="KW-0961">Cell wall biogenesis/degradation</keyword>
<dbReference type="PANTHER" id="PTHR30404">
    <property type="entry name" value="N-ACETYLMURAMOYL-L-ALANINE AMIDASE"/>
    <property type="match status" value="1"/>
</dbReference>
<reference evidence="5 6" key="1">
    <citation type="submission" date="2018-08" db="EMBL/GenBank/DDBJ databases">
        <title>Lysinibacillus sp. YLB-03 draft genome sequence.</title>
        <authorList>
            <person name="Yu L."/>
        </authorList>
    </citation>
    <scope>NUCLEOTIDE SEQUENCE [LARGE SCALE GENOMIC DNA]</scope>
    <source>
        <strain evidence="5 6">YLB-03</strain>
    </source>
</reference>
<dbReference type="SMART" id="SM00287">
    <property type="entry name" value="SH3b"/>
    <property type="match status" value="4"/>
</dbReference>
<dbReference type="InterPro" id="IPR003646">
    <property type="entry name" value="SH3-like_bac-type"/>
</dbReference>
<dbReference type="PROSITE" id="PS51781">
    <property type="entry name" value="SH3B"/>
    <property type="match status" value="4"/>
</dbReference>
<evidence type="ECO:0000313" key="6">
    <source>
        <dbReference type="Proteomes" id="UP000265692"/>
    </source>
</evidence>
<name>A0A396SBB4_9BACL</name>
<feature type="compositionally biased region" description="Basic and acidic residues" evidence="3">
    <location>
        <begin position="344"/>
        <end position="356"/>
    </location>
</feature>
<gene>
    <name evidence="5" type="ORF">D1B33_07185</name>
</gene>
<protein>
    <submittedName>
        <fullName evidence="5">N-acetylmuramoyl-L-alanine amidase</fullName>
    </submittedName>
</protein>
<evidence type="ECO:0000256" key="1">
    <source>
        <dbReference type="ARBA" id="ARBA00022801"/>
    </source>
</evidence>
<dbReference type="PIRSF" id="PIRSF037846">
    <property type="entry name" value="Autolysin_YrvJ_prd"/>
    <property type="match status" value="1"/>
</dbReference>
<dbReference type="Gene3D" id="2.30.30.40">
    <property type="entry name" value="SH3 Domains"/>
    <property type="match status" value="4"/>
</dbReference>
<dbReference type="RefSeq" id="WP_118875683.1">
    <property type="nucleotide sequence ID" value="NZ_QWEI01000002.1"/>
</dbReference>
<dbReference type="GO" id="GO:0009253">
    <property type="term" value="P:peptidoglycan catabolic process"/>
    <property type="evidence" value="ECO:0007669"/>
    <property type="project" value="InterPro"/>
</dbReference>
<dbReference type="Pfam" id="PF01520">
    <property type="entry name" value="Amidase_3"/>
    <property type="match status" value="1"/>
</dbReference>
<sequence>MRNKWMKSLICILLVCSLVVPYTYENHSAFATNADADLQVAAEILYLRDGPGLSYPVLATLQEGQKLMFIEKQDDWYHVKTGDMEGWVASWLTKSLDSSSSETKSTLPSSVISQVDHLNVRTEPSLSSSVLTQLNTGDEAKVLAIDMNWIQISFGGITGWVSADYVTAKQIETDQPIQSSEDAPLEETSVEIDPNLFTITVEAVNIRKKADLSSKKLGTLKKGEQYEVLERENNWVKLQIGKKEGWVYSFYGTFQVNDTIPASGDSEKTQENDNPSVTIIYNGTNLREEPSTSSNIVVRANAGESYKMVAAENDWYEVEVAQNTTAYVANWVVSLDEDGQPKTAENKKEPKKETRKPGTLKGLTIVIDPGHGGNDKGTTGVRGTDEKEINLKTVELLKSKLRSAGAEVILTRESDVYVDLRKRVSISHQYAADAFISIHYDAIDDSTVSGFTTYYTHGFQSELAQYVHAGIADKVTLRDRGAQAGNYLVTRENKRAAILIELGYLSNPTEESIVTTDYYREQATLGIYEGLLNYFDAQLEE</sequence>
<dbReference type="EMBL" id="QWEI01000002">
    <property type="protein sequence ID" value="RHW38651.1"/>
    <property type="molecule type" value="Genomic_DNA"/>
</dbReference>
<dbReference type="PANTHER" id="PTHR30404:SF7">
    <property type="entry name" value="CELL WALL AMIDASE LYTH-RELATED"/>
    <property type="match status" value="1"/>
</dbReference>
<dbReference type="OrthoDB" id="9806267at2"/>
<dbReference type="InterPro" id="IPR050695">
    <property type="entry name" value="N-acetylmuramoyl_amidase_3"/>
</dbReference>
<dbReference type="CDD" id="cd02696">
    <property type="entry name" value="MurNAc-LAA"/>
    <property type="match status" value="1"/>
</dbReference>
<evidence type="ECO:0000256" key="3">
    <source>
        <dbReference type="SAM" id="MobiDB-lite"/>
    </source>
</evidence>
<dbReference type="SUPFAM" id="SSF53187">
    <property type="entry name" value="Zn-dependent exopeptidases"/>
    <property type="match status" value="1"/>
</dbReference>
<dbReference type="GO" id="GO:0030288">
    <property type="term" value="C:outer membrane-bounded periplasmic space"/>
    <property type="evidence" value="ECO:0007669"/>
    <property type="project" value="TreeGrafter"/>
</dbReference>
<dbReference type="Gene3D" id="3.40.630.40">
    <property type="entry name" value="Zn-dependent exopeptidases"/>
    <property type="match status" value="1"/>
</dbReference>
<dbReference type="InterPro" id="IPR002508">
    <property type="entry name" value="MurNAc-LAA_cat"/>
</dbReference>
<feature type="domain" description="SH3b" evidence="4">
    <location>
        <begin position="194"/>
        <end position="256"/>
    </location>
</feature>
<feature type="domain" description="SH3b" evidence="4">
    <location>
        <begin position="35"/>
        <end position="96"/>
    </location>
</feature>
<dbReference type="GO" id="GO:0071555">
    <property type="term" value="P:cell wall organization"/>
    <property type="evidence" value="ECO:0007669"/>
    <property type="project" value="UniProtKB-KW"/>
</dbReference>
<dbReference type="AlphaFoldDB" id="A0A396SBB4"/>
<feature type="region of interest" description="Disordered" evidence="3">
    <location>
        <begin position="363"/>
        <end position="383"/>
    </location>
</feature>
<dbReference type="Proteomes" id="UP000265692">
    <property type="component" value="Unassembled WGS sequence"/>
</dbReference>
<proteinExistence type="predicted"/>
<dbReference type="SMART" id="SM00646">
    <property type="entry name" value="Ami_3"/>
    <property type="match status" value="1"/>
</dbReference>
<organism evidence="5 6">
    <name type="scientific">Ureibacillus yapensis</name>
    <dbReference type="NCBI Taxonomy" id="2304605"/>
    <lineage>
        <taxon>Bacteria</taxon>
        <taxon>Bacillati</taxon>
        <taxon>Bacillota</taxon>
        <taxon>Bacilli</taxon>
        <taxon>Bacillales</taxon>
        <taxon>Caryophanaceae</taxon>
        <taxon>Ureibacillus</taxon>
    </lineage>
</organism>
<evidence type="ECO:0000313" key="5">
    <source>
        <dbReference type="EMBL" id="RHW38651.1"/>
    </source>
</evidence>
<evidence type="ECO:0000256" key="2">
    <source>
        <dbReference type="ARBA" id="ARBA00023316"/>
    </source>
</evidence>
<feature type="domain" description="SH3b" evidence="4">
    <location>
        <begin position="107"/>
        <end position="170"/>
    </location>
</feature>
<dbReference type="GO" id="GO:0008745">
    <property type="term" value="F:N-acetylmuramoyl-L-alanine amidase activity"/>
    <property type="evidence" value="ECO:0007669"/>
    <property type="project" value="InterPro"/>
</dbReference>
<evidence type="ECO:0000259" key="4">
    <source>
        <dbReference type="PROSITE" id="PS51781"/>
    </source>
</evidence>
<dbReference type="InterPro" id="IPR017293">
    <property type="entry name" value="N-acetylmuramoyl-L-ala_amidase"/>
</dbReference>
<feature type="region of interest" description="Disordered" evidence="3">
    <location>
        <begin position="339"/>
        <end position="358"/>
    </location>
</feature>
<keyword evidence="6" id="KW-1185">Reference proteome</keyword>
<accession>A0A396SBB4</accession>
<dbReference type="Pfam" id="PF08239">
    <property type="entry name" value="SH3_3"/>
    <property type="match status" value="4"/>
</dbReference>
<keyword evidence="1" id="KW-0378">Hydrolase</keyword>